<feature type="domain" description="Cyclic nucleotide-binding" evidence="1">
    <location>
        <begin position="39"/>
        <end position="124"/>
    </location>
</feature>
<dbReference type="AlphaFoldDB" id="A0A318UNT9"/>
<dbReference type="InterPro" id="IPR018490">
    <property type="entry name" value="cNMP-bd_dom_sf"/>
</dbReference>
<dbReference type="Pfam" id="PF00027">
    <property type="entry name" value="cNMP_binding"/>
    <property type="match status" value="1"/>
</dbReference>
<comment type="caution">
    <text evidence="2">The sequence shown here is derived from an EMBL/GenBank/DDBJ whole genome shotgun (WGS) entry which is preliminary data.</text>
</comment>
<protein>
    <submittedName>
        <fullName evidence="2">CRP-like cAMP-binding protein</fullName>
    </submittedName>
</protein>
<dbReference type="InterPro" id="IPR000595">
    <property type="entry name" value="cNMP-bd_dom"/>
</dbReference>
<gene>
    <name evidence="2" type="ORF">B0O44_102299</name>
</gene>
<accession>A0A318UNT9</accession>
<dbReference type="EMBL" id="QKLU01000002">
    <property type="protein sequence ID" value="PYF75745.1"/>
    <property type="molecule type" value="Genomic_DNA"/>
</dbReference>
<proteinExistence type="predicted"/>
<evidence type="ECO:0000313" key="3">
    <source>
        <dbReference type="Proteomes" id="UP000248198"/>
    </source>
</evidence>
<dbReference type="Gene3D" id="2.60.120.10">
    <property type="entry name" value="Jelly Rolls"/>
    <property type="match status" value="1"/>
</dbReference>
<keyword evidence="3" id="KW-1185">Reference proteome</keyword>
<evidence type="ECO:0000259" key="1">
    <source>
        <dbReference type="Pfam" id="PF00027"/>
    </source>
</evidence>
<reference evidence="2 3" key="1">
    <citation type="submission" date="2018-06" db="EMBL/GenBank/DDBJ databases">
        <title>Genomic Encyclopedia of Archaeal and Bacterial Type Strains, Phase II (KMG-II): from individual species to whole genera.</title>
        <authorList>
            <person name="Goeker M."/>
        </authorList>
    </citation>
    <scope>NUCLEOTIDE SEQUENCE [LARGE SCALE GENOMIC DNA]</scope>
    <source>
        <strain evidence="2 3">DSM 27372</strain>
    </source>
</reference>
<organism evidence="2 3">
    <name type="scientific">Pedobacter nutrimenti</name>
    <dbReference type="NCBI Taxonomy" id="1241337"/>
    <lineage>
        <taxon>Bacteria</taxon>
        <taxon>Pseudomonadati</taxon>
        <taxon>Bacteroidota</taxon>
        <taxon>Sphingobacteriia</taxon>
        <taxon>Sphingobacteriales</taxon>
        <taxon>Sphingobacteriaceae</taxon>
        <taxon>Pedobacter</taxon>
    </lineage>
</organism>
<sequence>MFYLYKNIVVDHILHKIKSIYPLKEKSLDLLVSGLKRIVLPKNHLLIRSDRIEKSLYFIEKGIARAYCDGKENQITFWFGQEGDLIFSYNSYINKAPGYENIVLLEDCVLYEIRTDVLEGLFLEHIELANWGRKLAELELIRTEERFINRLFKPAAERYAELMEEDPVLLRRIQLGYIASYLGVTQVTLSRIRAELK</sequence>
<dbReference type="SUPFAM" id="SSF51206">
    <property type="entry name" value="cAMP-binding domain-like"/>
    <property type="match status" value="1"/>
</dbReference>
<dbReference type="InterPro" id="IPR014710">
    <property type="entry name" value="RmlC-like_jellyroll"/>
</dbReference>
<name>A0A318UNT9_9SPHI</name>
<dbReference type="Proteomes" id="UP000248198">
    <property type="component" value="Unassembled WGS sequence"/>
</dbReference>
<dbReference type="CDD" id="cd00038">
    <property type="entry name" value="CAP_ED"/>
    <property type="match status" value="1"/>
</dbReference>
<evidence type="ECO:0000313" key="2">
    <source>
        <dbReference type="EMBL" id="PYF75745.1"/>
    </source>
</evidence>